<dbReference type="AlphaFoldDB" id="A0A6G0VWR7"/>
<protein>
    <submittedName>
        <fullName evidence="1">Uncharacterized protein</fullName>
    </submittedName>
</protein>
<name>A0A6G0VWR7_APHCR</name>
<proteinExistence type="predicted"/>
<accession>A0A6G0VWR7</accession>
<sequence>MKNNNNNNISILLIYFIDGIESQIYVTKNQLNENGISIPEIPDIYNSIKHFCWSDGATSFILEKYAEYLPKVGPLKLFLKKKRTFATNIC</sequence>
<gene>
    <name evidence="1" type="ORF">FWK35_00030067</name>
</gene>
<comment type="caution">
    <text evidence="1">The sequence shown here is derived from an EMBL/GenBank/DDBJ whole genome shotgun (WGS) entry which is preliminary data.</text>
</comment>
<evidence type="ECO:0000313" key="1">
    <source>
        <dbReference type="EMBL" id="KAF0711543.1"/>
    </source>
</evidence>
<dbReference type="EMBL" id="VUJU01011225">
    <property type="protein sequence ID" value="KAF0711543.1"/>
    <property type="molecule type" value="Genomic_DNA"/>
</dbReference>
<keyword evidence="2" id="KW-1185">Reference proteome</keyword>
<dbReference type="OrthoDB" id="8034038at2759"/>
<reference evidence="1 2" key="1">
    <citation type="submission" date="2019-08" db="EMBL/GenBank/DDBJ databases">
        <title>Whole genome of Aphis craccivora.</title>
        <authorList>
            <person name="Voronova N.V."/>
            <person name="Shulinski R.S."/>
            <person name="Bandarenka Y.V."/>
            <person name="Zhorov D.G."/>
            <person name="Warner D."/>
        </authorList>
    </citation>
    <scope>NUCLEOTIDE SEQUENCE [LARGE SCALE GENOMIC DNA]</scope>
    <source>
        <strain evidence="1">180601</strain>
        <tissue evidence="1">Whole Body</tissue>
    </source>
</reference>
<dbReference type="Proteomes" id="UP000478052">
    <property type="component" value="Unassembled WGS sequence"/>
</dbReference>
<organism evidence="1 2">
    <name type="scientific">Aphis craccivora</name>
    <name type="common">Cowpea aphid</name>
    <dbReference type="NCBI Taxonomy" id="307492"/>
    <lineage>
        <taxon>Eukaryota</taxon>
        <taxon>Metazoa</taxon>
        <taxon>Ecdysozoa</taxon>
        <taxon>Arthropoda</taxon>
        <taxon>Hexapoda</taxon>
        <taxon>Insecta</taxon>
        <taxon>Pterygota</taxon>
        <taxon>Neoptera</taxon>
        <taxon>Paraneoptera</taxon>
        <taxon>Hemiptera</taxon>
        <taxon>Sternorrhyncha</taxon>
        <taxon>Aphidomorpha</taxon>
        <taxon>Aphidoidea</taxon>
        <taxon>Aphididae</taxon>
        <taxon>Aphidini</taxon>
        <taxon>Aphis</taxon>
        <taxon>Aphis</taxon>
    </lineage>
</organism>
<evidence type="ECO:0000313" key="2">
    <source>
        <dbReference type="Proteomes" id="UP000478052"/>
    </source>
</evidence>